<evidence type="ECO:0000256" key="1">
    <source>
        <dbReference type="SAM" id="Phobius"/>
    </source>
</evidence>
<evidence type="ECO:0000313" key="3">
    <source>
        <dbReference type="EMBL" id="KXB33014.1"/>
    </source>
</evidence>
<organism evidence="3 4">
    <name type="scientific">Atopobium deltae</name>
    <dbReference type="NCBI Taxonomy" id="1393034"/>
    <lineage>
        <taxon>Bacteria</taxon>
        <taxon>Bacillati</taxon>
        <taxon>Actinomycetota</taxon>
        <taxon>Coriobacteriia</taxon>
        <taxon>Coriobacteriales</taxon>
        <taxon>Atopobiaceae</taxon>
        <taxon>Atopobium</taxon>
    </lineage>
</organism>
<dbReference type="RefSeq" id="WP_066306450.1">
    <property type="nucleotide sequence ID" value="NZ_KQ959516.1"/>
</dbReference>
<evidence type="ECO:0000313" key="4">
    <source>
        <dbReference type="Proteomes" id="UP000070675"/>
    </source>
</evidence>
<evidence type="ECO:0000256" key="2">
    <source>
        <dbReference type="SAM" id="SignalP"/>
    </source>
</evidence>
<keyword evidence="4" id="KW-1185">Reference proteome</keyword>
<gene>
    <name evidence="3" type="ORF">HMPREF3192_01385</name>
</gene>
<dbReference type="STRING" id="1393034.HMPREF3192_01385"/>
<protein>
    <recommendedName>
        <fullName evidence="5">Tat pathway signal sequence domain protein</fullName>
    </recommendedName>
</protein>
<dbReference type="Proteomes" id="UP000070675">
    <property type="component" value="Unassembled WGS sequence"/>
</dbReference>
<keyword evidence="1" id="KW-0472">Membrane</keyword>
<proteinExistence type="predicted"/>
<dbReference type="PATRIC" id="fig|1393034.3.peg.1348"/>
<evidence type="ECO:0008006" key="5">
    <source>
        <dbReference type="Google" id="ProtNLM"/>
    </source>
</evidence>
<sequence>MSPKTVRTIISGALSAVLVFSSIPCGAYAQTTVDANGSSVSVRQVSNDSFEVVQDKQLSKITIANTDHHRNVTVTNTATGEKSFFSYDKKARTLYSSITGKTISLDEIQTASSEDGGSYFATRSSGKISYKYVSYKSIRDAIGIAATVATVIGVILSFFPATRIAGKVSGKIADILNALHNRIPNQSNHGLKLTQKTKRLKYIRWGKPVYLTVEETINVTTY</sequence>
<feature type="transmembrane region" description="Helical" evidence="1">
    <location>
        <begin position="141"/>
        <end position="161"/>
    </location>
</feature>
<feature type="chain" id="PRO_5007459657" description="Tat pathway signal sequence domain protein" evidence="2">
    <location>
        <begin position="30"/>
        <end position="222"/>
    </location>
</feature>
<dbReference type="EMBL" id="LSCR01000042">
    <property type="protein sequence ID" value="KXB33014.1"/>
    <property type="molecule type" value="Genomic_DNA"/>
</dbReference>
<reference evidence="4" key="1">
    <citation type="submission" date="2016-01" db="EMBL/GenBank/DDBJ databases">
        <authorList>
            <person name="Mitreva M."/>
            <person name="Pepin K.H."/>
            <person name="Mihindukulasuriya K.A."/>
            <person name="Fulton R."/>
            <person name="Fronick C."/>
            <person name="O'Laughlin M."/>
            <person name="Miner T."/>
            <person name="Herter B."/>
            <person name="Rosa B.A."/>
            <person name="Cordes M."/>
            <person name="Tomlinson C."/>
            <person name="Wollam A."/>
            <person name="Palsikar V.B."/>
            <person name="Mardis E.R."/>
            <person name="Wilson R.K."/>
        </authorList>
    </citation>
    <scope>NUCLEOTIDE SEQUENCE [LARGE SCALE GENOMIC DNA]</scope>
    <source>
        <strain evidence="4">DNF00019</strain>
    </source>
</reference>
<keyword evidence="1" id="KW-1133">Transmembrane helix</keyword>
<comment type="caution">
    <text evidence="3">The sequence shown here is derived from an EMBL/GenBank/DDBJ whole genome shotgun (WGS) entry which is preliminary data.</text>
</comment>
<keyword evidence="2" id="KW-0732">Signal</keyword>
<name>A0A133XQ03_9ACTN</name>
<accession>A0A133XQ03</accession>
<keyword evidence="1" id="KW-0812">Transmembrane</keyword>
<feature type="signal peptide" evidence="2">
    <location>
        <begin position="1"/>
        <end position="29"/>
    </location>
</feature>
<dbReference type="OrthoDB" id="9947904at2"/>
<dbReference type="AlphaFoldDB" id="A0A133XQ03"/>